<dbReference type="InterPro" id="IPR012902">
    <property type="entry name" value="N_methyl_site"/>
</dbReference>
<keyword evidence="8" id="KW-0472">Membrane</keyword>
<dbReference type="OrthoDB" id="5871678at2"/>
<dbReference type="Gene3D" id="3.30.700.10">
    <property type="entry name" value="Glycoprotein, Type 4 Pilin"/>
    <property type="match status" value="1"/>
</dbReference>
<reference evidence="12" key="2">
    <citation type="submission" date="2022-11" db="EMBL/GenBank/DDBJ databases">
        <title>Role of the vibriolysin VemA secreted by the emergent pathogen Vibrio europaeus in the colonization of Manila clam mucus.</title>
        <authorList>
            <person name="Martinez C."/>
            <person name="Rodriguez S."/>
            <person name="Vences A."/>
            <person name="Barja J.L."/>
            <person name="Toranzo A.E."/>
            <person name="Dubert J."/>
        </authorList>
    </citation>
    <scope>NUCLEOTIDE SEQUENCE</scope>
    <source>
        <strain evidence="12">3454</strain>
    </source>
</reference>
<dbReference type="GeneID" id="78074230"/>
<evidence type="ECO:0000256" key="10">
    <source>
        <dbReference type="ARBA" id="ARBA00030775"/>
    </source>
</evidence>
<comment type="similarity">
    <text evidence="9">Belongs to the GSP H family.</text>
</comment>
<dbReference type="PIRSF" id="PIRSF024622">
    <property type="entry name" value="Tfp_FimT"/>
    <property type="match status" value="1"/>
</dbReference>
<dbReference type="InterPro" id="IPR022346">
    <property type="entry name" value="T2SS_GspH"/>
</dbReference>
<dbReference type="GO" id="GO:0005886">
    <property type="term" value="C:plasma membrane"/>
    <property type="evidence" value="ECO:0007669"/>
    <property type="project" value="UniProtKB-SubCell"/>
</dbReference>
<organism evidence="13 14">
    <name type="scientific">Vibrio europaeus</name>
    <dbReference type="NCBI Taxonomy" id="300876"/>
    <lineage>
        <taxon>Bacteria</taxon>
        <taxon>Pseudomonadati</taxon>
        <taxon>Pseudomonadota</taxon>
        <taxon>Gammaproteobacteria</taxon>
        <taxon>Vibrionales</taxon>
        <taxon>Vibrionaceae</taxon>
        <taxon>Vibrio</taxon>
        <taxon>Vibrio oreintalis group</taxon>
    </lineage>
</organism>
<evidence type="ECO:0000256" key="9">
    <source>
        <dbReference type="ARBA" id="ARBA00025772"/>
    </source>
</evidence>
<evidence type="ECO:0000256" key="5">
    <source>
        <dbReference type="ARBA" id="ARBA00022519"/>
    </source>
</evidence>
<dbReference type="SUPFAM" id="SSF54523">
    <property type="entry name" value="Pili subunits"/>
    <property type="match status" value="1"/>
</dbReference>
<dbReference type="EMBL" id="LUAX01000001">
    <property type="protein sequence ID" value="OAM99703.1"/>
    <property type="molecule type" value="Genomic_DNA"/>
</dbReference>
<keyword evidence="4" id="KW-0488">Methylation</keyword>
<evidence type="ECO:0000313" key="14">
    <source>
        <dbReference type="Proteomes" id="UP000094761"/>
    </source>
</evidence>
<keyword evidence="6" id="KW-0812">Transmembrane</keyword>
<dbReference type="RefSeq" id="WP_069665696.1">
    <property type="nucleotide sequence ID" value="NZ_JAPFIM010000021.1"/>
</dbReference>
<dbReference type="Pfam" id="PF07963">
    <property type="entry name" value="N_methyl"/>
    <property type="match status" value="1"/>
</dbReference>
<evidence type="ECO:0000259" key="11">
    <source>
        <dbReference type="Pfam" id="PF12019"/>
    </source>
</evidence>
<dbReference type="NCBIfam" id="TIGR02532">
    <property type="entry name" value="IV_pilin_GFxxxE"/>
    <property type="match status" value="1"/>
</dbReference>
<name>A0A178JC04_9VIBR</name>
<evidence type="ECO:0000256" key="2">
    <source>
        <dbReference type="ARBA" id="ARBA00021549"/>
    </source>
</evidence>
<keyword evidence="7" id="KW-1133">Transmembrane helix</keyword>
<evidence type="ECO:0000256" key="1">
    <source>
        <dbReference type="ARBA" id="ARBA00004377"/>
    </source>
</evidence>
<dbReference type="InterPro" id="IPR045584">
    <property type="entry name" value="Pilin-like"/>
</dbReference>
<gene>
    <name evidence="13" type="ORF">AZ468_00910</name>
    <name evidence="12" type="ORF">OPW20_10330</name>
</gene>
<dbReference type="Proteomes" id="UP001150001">
    <property type="component" value="Unassembled WGS sequence"/>
</dbReference>
<dbReference type="GO" id="GO:0015628">
    <property type="term" value="P:protein secretion by the type II secretion system"/>
    <property type="evidence" value="ECO:0007669"/>
    <property type="project" value="InterPro"/>
</dbReference>
<evidence type="ECO:0000256" key="6">
    <source>
        <dbReference type="ARBA" id="ARBA00022692"/>
    </source>
</evidence>
<dbReference type="InterPro" id="IPR016824">
    <property type="entry name" value="Tfp-pilus_assembly_FimT"/>
</dbReference>
<reference evidence="13 14" key="1">
    <citation type="submission" date="2016-03" db="EMBL/GenBank/DDBJ databases">
        <title>Draft genome sequence of the Vibrio tubiashii subs. europaeus.</title>
        <authorList>
            <person name="Spinard E."/>
            <person name="Dubert J."/>
            <person name="Nelson D.R."/>
            <person name="Barja J.L."/>
        </authorList>
    </citation>
    <scope>NUCLEOTIDE SEQUENCE [LARGE SCALE GENOMIC DNA]</scope>
    <source>
        <strain evidence="14">PP-638</strain>
        <strain evidence="13">PP2-638</strain>
    </source>
</reference>
<keyword evidence="15" id="KW-1185">Reference proteome</keyword>
<dbReference type="AlphaFoldDB" id="A0A178JC04"/>
<sequence>MSRGFTLLELLITVLVLAAILSVAVPSFHYLRLNSQMLRAANELNGFLNQARSEAIWRNRDLWAHFTFTSSPVSAKDWTVTLTDSDTIGEGNKILFLQGTSFKDLQLDWTYTADRIKFGGLRGRIKDGSLSFYPKGHASQALLVKSSYAGNRIMICALSESSYGFPNCA</sequence>
<evidence type="ECO:0000256" key="7">
    <source>
        <dbReference type="ARBA" id="ARBA00022989"/>
    </source>
</evidence>
<dbReference type="GO" id="GO:0015627">
    <property type="term" value="C:type II protein secretion system complex"/>
    <property type="evidence" value="ECO:0007669"/>
    <property type="project" value="InterPro"/>
</dbReference>
<keyword evidence="5" id="KW-0997">Cell inner membrane</keyword>
<dbReference type="Pfam" id="PF12019">
    <property type="entry name" value="GspH"/>
    <property type="match status" value="1"/>
</dbReference>
<comment type="subcellular location">
    <subcellularLocation>
        <location evidence="1">Cell inner membrane</location>
        <topology evidence="1">Single-pass membrane protein</topology>
    </subcellularLocation>
</comment>
<evidence type="ECO:0000256" key="8">
    <source>
        <dbReference type="ARBA" id="ARBA00023136"/>
    </source>
</evidence>
<comment type="caution">
    <text evidence="13">The sequence shown here is derived from an EMBL/GenBank/DDBJ whole genome shotgun (WGS) entry which is preliminary data.</text>
</comment>
<protein>
    <recommendedName>
        <fullName evidence="2">Type II secretion system protein H</fullName>
    </recommendedName>
    <alternativeName>
        <fullName evidence="10">General secretion pathway protein H</fullName>
    </alternativeName>
</protein>
<evidence type="ECO:0000313" key="13">
    <source>
        <dbReference type="EMBL" id="OAM99703.1"/>
    </source>
</evidence>
<evidence type="ECO:0000313" key="12">
    <source>
        <dbReference type="EMBL" id="MDC5740465.1"/>
    </source>
</evidence>
<feature type="domain" description="General secretion pathway GspH" evidence="11">
    <location>
        <begin position="40"/>
        <end position="140"/>
    </location>
</feature>
<accession>A0A178JC04</accession>
<keyword evidence="3" id="KW-1003">Cell membrane</keyword>
<evidence type="ECO:0000256" key="3">
    <source>
        <dbReference type="ARBA" id="ARBA00022475"/>
    </source>
</evidence>
<dbReference type="Proteomes" id="UP000094761">
    <property type="component" value="Unassembled WGS sequence"/>
</dbReference>
<evidence type="ECO:0000256" key="4">
    <source>
        <dbReference type="ARBA" id="ARBA00022481"/>
    </source>
</evidence>
<proteinExistence type="inferred from homology"/>
<evidence type="ECO:0000313" key="15">
    <source>
        <dbReference type="Proteomes" id="UP001150001"/>
    </source>
</evidence>
<dbReference type="EMBL" id="JAPFIT010000013">
    <property type="protein sequence ID" value="MDC5740465.1"/>
    <property type="molecule type" value="Genomic_DNA"/>
</dbReference>
<dbReference type="PROSITE" id="PS00409">
    <property type="entry name" value="PROKAR_NTER_METHYL"/>
    <property type="match status" value="1"/>
</dbReference>